<comment type="caution">
    <text evidence="2">The sequence shown here is derived from an EMBL/GenBank/DDBJ whole genome shotgun (WGS) entry which is preliminary data.</text>
</comment>
<proteinExistence type="predicted"/>
<dbReference type="PANTHER" id="PTHR43991:SF9">
    <property type="entry name" value="DUF2415 DOMAIN-CONTAINING PROTEIN"/>
    <property type="match status" value="1"/>
</dbReference>
<dbReference type="Pfam" id="PF10313">
    <property type="entry name" value="DUF2415"/>
    <property type="match status" value="1"/>
</dbReference>
<dbReference type="InterPro" id="IPR001680">
    <property type="entry name" value="WD40_rpt"/>
</dbReference>
<dbReference type="EMBL" id="MBFS01000492">
    <property type="protein sequence ID" value="PVV02366.1"/>
    <property type="molecule type" value="Genomic_DNA"/>
</dbReference>
<evidence type="ECO:0000313" key="3">
    <source>
        <dbReference type="Proteomes" id="UP000245609"/>
    </source>
</evidence>
<feature type="non-terminal residue" evidence="2">
    <location>
        <position position="1"/>
    </location>
</feature>
<protein>
    <recommendedName>
        <fullName evidence="1">DUF2415 domain-containing protein</fullName>
    </recommendedName>
</protein>
<accession>A0A2T9ZCP8</accession>
<gene>
    <name evidence="2" type="ORF">BB560_003187</name>
</gene>
<evidence type="ECO:0000259" key="1">
    <source>
        <dbReference type="Pfam" id="PF10313"/>
    </source>
</evidence>
<evidence type="ECO:0000313" key="2">
    <source>
        <dbReference type="EMBL" id="PVV02366.1"/>
    </source>
</evidence>
<dbReference type="InterPro" id="IPR036322">
    <property type="entry name" value="WD40_repeat_dom_sf"/>
</dbReference>
<dbReference type="OrthoDB" id="64353at2759"/>
<keyword evidence="3" id="KW-1185">Reference proteome</keyword>
<feature type="domain" description="DUF2415" evidence="1">
    <location>
        <begin position="220"/>
        <end position="257"/>
    </location>
</feature>
<sequence length="309" mass="34414">GKAIYSSEDKHIARYDLETKKSKYVFRDLNFHPVSIAVTDAHIVACGGKGKLLVLNKKNELDFALKKINNDTITKLLIDNVNYNPHFSDQSYNSTNDRLIVCDNSGIIKILSLPSLAVEDRISFGIPINFASISPDNSKMAAVGDSGDVFILNRRGNSFEKIHTLEVTGTSSFACDWNHSSTLICAGSDEGFVTVWDIRNLKPITSFETTRVGEILMPCRNIKFSKRRSVDLLAVGEEDRYVNLIDTRTFRAQQIIDIDESIALGAADPINESSNQYIYSSSVAGLLFSQDCSSLFVEMFYLKLLDSKL</sequence>
<organism evidence="2 3">
    <name type="scientific">Smittium megazygosporum</name>
    <dbReference type="NCBI Taxonomy" id="133381"/>
    <lineage>
        <taxon>Eukaryota</taxon>
        <taxon>Fungi</taxon>
        <taxon>Fungi incertae sedis</taxon>
        <taxon>Zoopagomycota</taxon>
        <taxon>Kickxellomycotina</taxon>
        <taxon>Harpellomycetes</taxon>
        <taxon>Harpellales</taxon>
        <taxon>Legeriomycetaceae</taxon>
        <taxon>Smittium</taxon>
    </lineage>
</organism>
<dbReference type="SMART" id="SM00320">
    <property type="entry name" value="WD40"/>
    <property type="match status" value="3"/>
</dbReference>
<dbReference type="SUPFAM" id="SSF50978">
    <property type="entry name" value="WD40 repeat-like"/>
    <property type="match status" value="1"/>
</dbReference>
<dbReference type="AlphaFoldDB" id="A0A2T9ZCP8"/>
<dbReference type="InterPro" id="IPR015943">
    <property type="entry name" value="WD40/YVTN_repeat-like_dom_sf"/>
</dbReference>
<dbReference type="Proteomes" id="UP000245609">
    <property type="component" value="Unassembled WGS sequence"/>
</dbReference>
<dbReference type="PANTHER" id="PTHR43991">
    <property type="entry name" value="WD REPEAT PROTEIN (AFU_ORTHOLOGUE AFUA_8G05640)-RELATED"/>
    <property type="match status" value="1"/>
</dbReference>
<reference evidence="2 3" key="1">
    <citation type="journal article" date="2018" name="MBio">
        <title>Comparative Genomics Reveals the Core Gene Toolbox for the Fungus-Insect Symbiosis.</title>
        <authorList>
            <person name="Wang Y."/>
            <person name="Stata M."/>
            <person name="Wang W."/>
            <person name="Stajich J.E."/>
            <person name="White M.M."/>
            <person name="Moncalvo J.M."/>
        </authorList>
    </citation>
    <scope>NUCLEOTIDE SEQUENCE [LARGE SCALE GENOMIC DNA]</scope>
    <source>
        <strain evidence="2 3">SC-DP-2</strain>
    </source>
</reference>
<dbReference type="InterPro" id="IPR019417">
    <property type="entry name" value="DUF2415"/>
</dbReference>
<dbReference type="Gene3D" id="2.130.10.10">
    <property type="entry name" value="YVTN repeat-like/Quinoprotein amine dehydrogenase"/>
    <property type="match status" value="1"/>
</dbReference>
<name>A0A2T9ZCP8_9FUNG</name>